<dbReference type="Proteomes" id="UP000030765">
    <property type="component" value="Unassembled WGS sequence"/>
</dbReference>
<name>A0A084W4C4_ANOSI</name>
<evidence type="ECO:0000313" key="3">
    <source>
        <dbReference type="EnsemblMetazoa" id="ASIC012896-PA"/>
    </source>
</evidence>
<dbReference type="EnsemblMetazoa" id="ASIC012896-RA">
    <property type="protein sequence ID" value="ASIC012896-PA"/>
    <property type="gene ID" value="ASIC012896"/>
</dbReference>
<evidence type="ECO:0000313" key="4">
    <source>
        <dbReference type="Proteomes" id="UP000030765"/>
    </source>
</evidence>
<dbReference type="VEuPathDB" id="VectorBase:ASIC012896"/>
<sequence>MHSSKLTATVCLLALVLCCVDANLPTNTNPAVVEFGTADPALLQCFDKTIYEFNKSPSAVSFISPTNINYVKVETLKPGLNGGVAAEITSGAIKKPNIVITLTEPGRRTLFRSNIRITMFCAK</sequence>
<reference evidence="2 4" key="1">
    <citation type="journal article" date="2014" name="BMC Genomics">
        <title>Genome sequence of Anopheles sinensis provides insight into genetics basis of mosquito competence for malaria parasites.</title>
        <authorList>
            <person name="Zhou D."/>
            <person name="Zhang D."/>
            <person name="Ding G."/>
            <person name="Shi L."/>
            <person name="Hou Q."/>
            <person name="Ye Y."/>
            <person name="Xu Y."/>
            <person name="Zhou H."/>
            <person name="Xiong C."/>
            <person name="Li S."/>
            <person name="Yu J."/>
            <person name="Hong S."/>
            <person name="Yu X."/>
            <person name="Zou P."/>
            <person name="Chen C."/>
            <person name="Chang X."/>
            <person name="Wang W."/>
            <person name="Lv Y."/>
            <person name="Sun Y."/>
            <person name="Ma L."/>
            <person name="Shen B."/>
            <person name="Zhu C."/>
        </authorList>
    </citation>
    <scope>NUCLEOTIDE SEQUENCE [LARGE SCALE GENOMIC DNA]</scope>
</reference>
<organism evidence="2">
    <name type="scientific">Anopheles sinensis</name>
    <name type="common">Mosquito</name>
    <dbReference type="NCBI Taxonomy" id="74873"/>
    <lineage>
        <taxon>Eukaryota</taxon>
        <taxon>Metazoa</taxon>
        <taxon>Ecdysozoa</taxon>
        <taxon>Arthropoda</taxon>
        <taxon>Hexapoda</taxon>
        <taxon>Insecta</taxon>
        <taxon>Pterygota</taxon>
        <taxon>Neoptera</taxon>
        <taxon>Endopterygota</taxon>
        <taxon>Diptera</taxon>
        <taxon>Nematocera</taxon>
        <taxon>Culicoidea</taxon>
        <taxon>Culicidae</taxon>
        <taxon>Anophelinae</taxon>
        <taxon>Anopheles</taxon>
    </lineage>
</organism>
<evidence type="ECO:0000313" key="2">
    <source>
        <dbReference type="EMBL" id="KFB45068.1"/>
    </source>
</evidence>
<dbReference type="OrthoDB" id="7732933at2759"/>
<keyword evidence="4" id="KW-1185">Reference proteome</keyword>
<protein>
    <submittedName>
        <fullName evidence="2">AGAP005697-PA-like protein</fullName>
    </submittedName>
</protein>
<feature type="chain" id="PRO_5001784519" evidence="1">
    <location>
        <begin position="23"/>
        <end position="123"/>
    </location>
</feature>
<dbReference type="EMBL" id="ATLV01020306">
    <property type="status" value="NOT_ANNOTATED_CDS"/>
    <property type="molecule type" value="Genomic_DNA"/>
</dbReference>
<evidence type="ECO:0000256" key="1">
    <source>
        <dbReference type="SAM" id="SignalP"/>
    </source>
</evidence>
<dbReference type="OMA" id="NIRITMF"/>
<gene>
    <name evidence="2" type="ORF">ZHAS_00012896</name>
</gene>
<proteinExistence type="predicted"/>
<dbReference type="VEuPathDB" id="VectorBase:ASIS003574"/>
<dbReference type="EMBL" id="KE525297">
    <property type="protein sequence ID" value="KFB45068.1"/>
    <property type="molecule type" value="Genomic_DNA"/>
</dbReference>
<feature type="signal peptide" evidence="1">
    <location>
        <begin position="1"/>
        <end position="22"/>
    </location>
</feature>
<reference evidence="3" key="2">
    <citation type="submission" date="2020-05" db="UniProtKB">
        <authorList>
            <consortium name="EnsemblMetazoa"/>
        </authorList>
    </citation>
    <scope>IDENTIFICATION</scope>
</reference>
<dbReference type="AlphaFoldDB" id="A0A084W4C4"/>
<keyword evidence="1" id="KW-0732">Signal</keyword>
<accession>A0A084W4C4</accession>